<evidence type="ECO:0000313" key="2">
    <source>
        <dbReference type="Proteomes" id="UP000094336"/>
    </source>
</evidence>
<dbReference type="EMBL" id="KV454426">
    <property type="protein sequence ID" value="ODQ82888.1"/>
    <property type="molecule type" value="Genomic_DNA"/>
</dbReference>
<proteinExistence type="predicted"/>
<organism evidence="1 2">
    <name type="scientific">Babjeviella inositovora NRRL Y-12698</name>
    <dbReference type="NCBI Taxonomy" id="984486"/>
    <lineage>
        <taxon>Eukaryota</taxon>
        <taxon>Fungi</taxon>
        <taxon>Dikarya</taxon>
        <taxon>Ascomycota</taxon>
        <taxon>Saccharomycotina</taxon>
        <taxon>Pichiomycetes</taxon>
        <taxon>Serinales incertae sedis</taxon>
        <taxon>Babjeviella</taxon>
    </lineage>
</organism>
<dbReference type="GeneID" id="30145479"/>
<dbReference type="AlphaFoldDB" id="A0A1E3QZ25"/>
<accession>A0A1E3QZ25</accession>
<sequence length="102" mass="11400">MSQSTSSVLWMNLIREDLVLSNELRKHTPFGLRDPFGNGTVIVDKHVTRHLYGVPEPTVMFASSDVLCPAILGMPFVEEHMDLADIKARPLRDSVDVPQLSL</sequence>
<gene>
    <name evidence="1" type="ORF">BABINDRAFT_159383</name>
</gene>
<protein>
    <submittedName>
        <fullName evidence="1">Uncharacterized protein</fullName>
    </submittedName>
</protein>
<dbReference type="RefSeq" id="XP_018988216.1">
    <property type="nucleotide sequence ID" value="XM_019127626.1"/>
</dbReference>
<dbReference type="Proteomes" id="UP000094336">
    <property type="component" value="Unassembled WGS sequence"/>
</dbReference>
<keyword evidence="2" id="KW-1185">Reference proteome</keyword>
<evidence type="ECO:0000313" key="1">
    <source>
        <dbReference type="EMBL" id="ODQ82888.1"/>
    </source>
</evidence>
<name>A0A1E3QZ25_9ASCO</name>
<reference evidence="2" key="1">
    <citation type="submission" date="2016-05" db="EMBL/GenBank/DDBJ databases">
        <title>Comparative genomics of biotechnologically important yeasts.</title>
        <authorList>
            <consortium name="DOE Joint Genome Institute"/>
            <person name="Riley R."/>
            <person name="Haridas S."/>
            <person name="Wolfe K.H."/>
            <person name="Lopes M.R."/>
            <person name="Hittinger C.T."/>
            <person name="Goker M."/>
            <person name="Salamov A."/>
            <person name="Wisecaver J."/>
            <person name="Long T.M."/>
            <person name="Aerts A.L."/>
            <person name="Barry K."/>
            <person name="Choi C."/>
            <person name="Clum A."/>
            <person name="Coughlan A.Y."/>
            <person name="Deshpande S."/>
            <person name="Douglass A.P."/>
            <person name="Hanson S.J."/>
            <person name="Klenk H.-P."/>
            <person name="Labutti K."/>
            <person name="Lapidus A."/>
            <person name="Lindquist E."/>
            <person name="Lipzen A."/>
            <person name="Meier-Kolthoff J.P."/>
            <person name="Ohm R.A."/>
            <person name="Otillar R.P."/>
            <person name="Pangilinan J."/>
            <person name="Peng Y."/>
            <person name="Rokas A."/>
            <person name="Rosa C.A."/>
            <person name="Scheuner C."/>
            <person name="Sibirny A.A."/>
            <person name="Slot J.C."/>
            <person name="Stielow J.B."/>
            <person name="Sun H."/>
            <person name="Kurtzman C.P."/>
            <person name="Blackwell M."/>
            <person name="Grigoriev I.V."/>
            <person name="Jeffries T.W."/>
        </authorList>
    </citation>
    <scope>NUCLEOTIDE SEQUENCE [LARGE SCALE GENOMIC DNA]</scope>
    <source>
        <strain evidence="2">NRRL Y-12698</strain>
    </source>
</reference>